<dbReference type="AlphaFoldDB" id="A0A0B1SDH5"/>
<accession>A0A0B1SDH5</accession>
<proteinExistence type="predicted"/>
<dbReference type="PANTHER" id="PTHR38608">
    <property type="entry name" value="PROTEIN CBG07207"/>
    <property type="match status" value="1"/>
</dbReference>
<protein>
    <submittedName>
        <fullName evidence="2">Uncharacterized protein</fullName>
    </submittedName>
</protein>
<name>A0A0B1SDH5_OESDE</name>
<keyword evidence="3" id="KW-1185">Reference proteome</keyword>
<keyword evidence="1" id="KW-0472">Membrane</keyword>
<evidence type="ECO:0000313" key="3">
    <source>
        <dbReference type="Proteomes" id="UP000053660"/>
    </source>
</evidence>
<evidence type="ECO:0000256" key="1">
    <source>
        <dbReference type="SAM" id="Phobius"/>
    </source>
</evidence>
<keyword evidence="1" id="KW-1133">Transmembrane helix</keyword>
<dbReference type="PANTHER" id="PTHR38608:SF3">
    <property type="entry name" value="TNP_DDE_DOM DOMAIN-CONTAINING PROTEIN"/>
    <property type="match status" value="1"/>
</dbReference>
<organism evidence="2 3">
    <name type="scientific">Oesophagostomum dentatum</name>
    <name type="common">Nodular worm</name>
    <dbReference type="NCBI Taxonomy" id="61180"/>
    <lineage>
        <taxon>Eukaryota</taxon>
        <taxon>Metazoa</taxon>
        <taxon>Ecdysozoa</taxon>
        <taxon>Nematoda</taxon>
        <taxon>Chromadorea</taxon>
        <taxon>Rhabditida</taxon>
        <taxon>Rhabditina</taxon>
        <taxon>Rhabditomorpha</taxon>
        <taxon>Strongyloidea</taxon>
        <taxon>Strongylidae</taxon>
        <taxon>Oesophagostomum</taxon>
    </lineage>
</organism>
<dbReference type="OrthoDB" id="5798700at2759"/>
<sequence>RKRRPKVEYTSDGRKLLDGIVEQEQTPNALWTTTISRGVANEWREKAEGGPFYRAKQYVKVVSHDVKVFVQHSARHYGTPILLLLNLFLALMICRLFKIL</sequence>
<feature type="non-terminal residue" evidence="2">
    <location>
        <position position="1"/>
    </location>
</feature>
<gene>
    <name evidence="2" type="ORF">OESDEN_18746</name>
</gene>
<reference evidence="2 3" key="1">
    <citation type="submission" date="2014-03" db="EMBL/GenBank/DDBJ databases">
        <title>Draft genome of the hookworm Oesophagostomum dentatum.</title>
        <authorList>
            <person name="Mitreva M."/>
        </authorList>
    </citation>
    <scope>NUCLEOTIDE SEQUENCE [LARGE SCALE GENOMIC DNA]</scope>
    <source>
        <strain evidence="2 3">OD-Hann</strain>
    </source>
</reference>
<dbReference type="Proteomes" id="UP000053660">
    <property type="component" value="Unassembled WGS sequence"/>
</dbReference>
<evidence type="ECO:0000313" key="2">
    <source>
        <dbReference type="EMBL" id="KHJ81567.1"/>
    </source>
</evidence>
<feature type="transmembrane region" description="Helical" evidence="1">
    <location>
        <begin position="77"/>
        <end position="97"/>
    </location>
</feature>
<keyword evidence="1" id="KW-0812">Transmembrane</keyword>
<dbReference type="EMBL" id="KN588219">
    <property type="protein sequence ID" value="KHJ81567.1"/>
    <property type="molecule type" value="Genomic_DNA"/>
</dbReference>